<dbReference type="FunFam" id="3.20.110.10:FF:000003">
    <property type="entry name" value="Alpha-mannosidase"/>
    <property type="match status" value="1"/>
</dbReference>
<evidence type="ECO:0000256" key="1">
    <source>
        <dbReference type="ARBA" id="ARBA00001947"/>
    </source>
</evidence>
<name>A0A8C9EUF6_PAVCR</name>
<keyword evidence="6" id="KW-0326">Glycosidase</keyword>
<keyword evidence="5" id="KW-0862">Zinc</keyword>
<feature type="domain" description="Glycoside hydrolase family 38 central" evidence="8">
    <location>
        <begin position="500"/>
        <end position="586"/>
    </location>
</feature>
<sequence>MKLKKQVTVCGAAIFCVAVFSLYLMLDRVQHDPARHQSGGNFPRSQISVLQNRIEQLEQLLEENHEIISHIKDSVLELTAHADGQPAPPRRDNGSWVLPPESRPSFLAVSPQDCQFALGVKGESPDLQMLAVYSLLPFDNQDGGVWKQGFDITYEPSEWDAEPLQVFVVPHSHNDPGWIKTFDKYYYDQTQHILNSMVLKMQEDPRRRFIWSEISFFSKWWDNISAQKRAAVRRLVGNGQLEMVTGGWVMPDEANSHYFAMIDQLIEGHQWLEKNIGVTPRSGWAVDPFGYSSTMPYLLKRSNLTGMVIQRVHYAIKKHFAATQNLEFMWRQTWDPDSSTDIFCHMMPFYSYDVPHTCGPDPKICCQFDFKRLPGGRINCPWKVPPRAITEANVAERAQLLLDQYRKKSKLYRSKVLLVPLGDDFRYDKPQEWDAQFLNYQRIFDFLNAQPQLHVQAQFGTLSDYFDALYKKVGIVPGMRPPGFPVLSGDFFSYADREDHYWTGYYTSRPFYKSLDRVLEAHLRLLHSLTNLKRVIINAAHYLVLGDKDMYRYDPATPFLSADDMRLNQDSLPERTVVKLDTSPRFLVVFNPLEQERLSLVLLLVDSPHVRVLSEDGQPLPAQLSAQWGSATDVVPDVYQLSILARLPALGLRVLQLQKSFDSHTTLQSSVRLYLHGRDVIVRKQEAVPVQVFPAAPDDFCLENQHLRGCFLGSSGLLQSVRRAGEEREQRVSTEFFIYGTRTSKDKSGAYLFLPDGEAKPYAPKDPPIVRVTEGPLFSEVSSYYQHVQTVVRLYNVPGVEGLSLDVSCLVDIRDHVNKELALRFSTDIESDDTFFTDLNGFQIQPRRYQQKLPLQANFYPMPAMAYIQDTQSRLTLHTAQALGVSSLGSGQLEVILDRRLMQDDNRGLGQGLKDNKRTCNRFRLLLERRSSANKVQDGRPVSFPSLLSHLTSMHLNAEALVLPVAQQPALPALRSFAPLSTTLPCDFHILNLRTLQAEDDSLPSAEAALILHRKGFDCSLEAKNLGFNCTTSQGQLALGSLFQGLELGSLQPTSLTLMYPLGTASNSTNIQLHPMEIATFRVRLG</sequence>
<dbReference type="SMART" id="SM00872">
    <property type="entry name" value="Alpha-mann_mid"/>
    <property type="match status" value="1"/>
</dbReference>
<dbReference type="GO" id="GO:0006013">
    <property type="term" value="P:mannose metabolic process"/>
    <property type="evidence" value="ECO:0007669"/>
    <property type="project" value="InterPro"/>
</dbReference>
<reference evidence="9" key="2">
    <citation type="submission" date="2025-09" db="UniProtKB">
        <authorList>
            <consortium name="Ensembl"/>
        </authorList>
    </citation>
    <scope>IDENTIFICATION</scope>
</reference>
<keyword evidence="7" id="KW-0812">Transmembrane</keyword>
<dbReference type="Pfam" id="PF01074">
    <property type="entry name" value="Glyco_hydro_38N"/>
    <property type="match status" value="1"/>
</dbReference>
<dbReference type="SUPFAM" id="SSF88688">
    <property type="entry name" value="Families 57/38 glycoside transferase middle domain"/>
    <property type="match status" value="1"/>
</dbReference>
<dbReference type="AlphaFoldDB" id="A0A8C9EUF6"/>
<dbReference type="InterPro" id="IPR015341">
    <property type="entry name" value="Glyco_hydro_38_cen"/>
</dbReference>
<evidence type="ECO:0000313" key="9">
    <source>
        <dbReference type="Ensembl" id="ENSPSTP00000005762.1"/>
    </source>
</evidence>
<dbReference type="SUPFAM" id="SSF74650">
    <property type="entry name" value="Galactose mutarotase-like"/>
    <property type="match status" value="1"/>
</dbReference>
<dbReference type="FunFam" id="2.60.40.1180:FF:000009">
    <property type="entry name" value="Alpha-mannosidase"/>
    <property type="match status" value="1"/>
</dbReference>
<dbReference type="PANTHER" id="PTHR11607:SF57">
    <property type="entry name" value="ALPHA-MANNOSIDASE 2X"/>
    <property type="match status" value="1"/>
</dbReference>
<dbReference type="Proteomes" id="UP000694428">
    <property type="component" value="Unplaced"/>
</dbReference>
<dbReference type="InterPro" id="IPR028995">
    <property type="entry name" value="Glyco_hydro_57/38_cen_sf"/>
</dbReference>
<evidence type="ECO:0000256" key="7">
    <source>
        <dbReference type="SAM" id="Phobius"/>
    </source>
</evidence>
<feature type="transmembrane region" description="Helical" evidence="7">
    <location>
        <begin position="7"/>
        <end position="26"/>
    </location>
</feature>
<evidence type="ECO:0000256" key="6">
    <source>
        <dbReference type="ARBA" id="ARBA00023295"/>
    </source>
</evidence>
<dbReference type="GO" id="GO:0000139">
    <property type="term" value="C:Golgi membrane"/>
    <property type="evidence" value="ECO:0007669"/>
    <property type="project" value="TreeGrafter"/>
</dbReference>
<dbReference type="InterPro" id="IPR013780">
    <property type="entry name" value="Glyco_hydro_b"/>
</dbReference>
<dbReference type="InterPro" id="IPR050843">
    <property type="entry name" value="Glycosyl_Hydrlase_38"/>
</dbReference>
<keyword evidence="10" id="KW-1185">Reference proteome</keyword>
<dbReference type="InterPro" id="IPR011013">
    <property type="entry name" value="Gal_mutarotase_sf_dom"/>
</dbReference>
<keyword evidence="7" id="KW-0472">Membrane</keyword>
<dbReference type="InterPro" id="IPR027291">
    <property type="entry name" value="Glyco_hydro_38_N_sf"/>
</dbReference>
<dbReference type="InterPro" id="IPR011682">
    <property type="entry name" value="Glyco_hydro_38_C"/>
</dbReference>
<dbReference type="Ensembl" id="ENSPSTT00000006045.1">
    <property type="protein sequence ID" value="ENSPSTP00000005762.1"/>
    <property type="gene ID" value="ENSPSTG00000004057.1"/>
</dbReference>
<dbReference type="InterPro" id="IPR037094">
    <property type="entry name" value="Glyco_hydro_38_cen_sf"/>
</dbReference>
<dbReference type="GO" id="GO:0006491">
    <property type="term" value="P:N-glycan processing"/>
    <property type="evidence" value="ECO:0007669"/>
    <property type="project" value="TreeGrafter"/>
</dbReference>
<accession>A0A8C9EUF6</accession>
<keyword evidence="7" id="KW-1133">Transmembrane helix</keyword>
<dbReference type="Gene3D" id="3.20.110.10">
    <property type="entry name" value="Glycoside hydrolase 38, N terminal domain"/>
    <property type="match status" value="1"/>
</dbReference>
<evidence type="ECO:0000313" key="10">
    <source>
        <dbReference type="Proteomes" id="UP000694428"/>
    </source>
</evidence>
<evidence type="ECO:0000259" key="8">
    <source>
        <dbReference type="SMART" id="SM00872"/>
    </source>
</evidence>
<evidence type="ECO:0000256" key="4">
    <source>
        <dbReference type="ARBA" id="ARBA00022801"/>
    </source>
</evidence>
<proteinExistence type="inferred from homology"/>
<organism evidence="9 10">
    <name type="scientific">Pavo cristatus</name>
    <name type="common">Indian peafowl</name>
    <name type="synonym">Blue peafowl</name>
    <dbReference type="NCBI Taxonomy" id="9049"/>
    <lineage>
        <taxon>Eukaryota</taxon>
        <taxon>Metazoa</taxon>
        <taxon>Chordata</taxon>
        <taxon>Craniata</taxon>
        <taxon>Vertebrata</taxon>
        <taxon>Euteleostomi</taxon>
        <taxon>Archelosauria</taxon>
        <taxon>Archosauria</taxon>
        <taxon>Dinosauria</taxon>
        <taxon>Saurischia</taxon>
        <taxon>Theropoda</taxon>
        <taxon>Coelurosauria</taxon>
        <taxon>Aves</taxon>
        <taxon>Neognathae</taxon>
        <taxon>Galloanserae</taxon>
        <taxon>Galliformes</taxon>
        <taxon>Phasianidae</taxon>
        <taxon>Phasianinae</taxon>
        <taxon>Pavo</taxon>
    </lineage>
</organism>
<dbReference type="Pfam" id="PF07748">
    <property type="entry name" value="Glyco_hydro_38C"/>
    <property type="match status" value="1"/>
</dbReference>
<evidence type="ECO:0000256" key="3">
    <source>
        <dbReference type="ARBA" id="ARBA00022723"/>
    </source>
</evidence>
<dbReference type="SUPFAM" id="SSF88713">
    <property type="entry name" value="Glycoside hydrolase/deacetylase"/>
    <property type="match status" value="1"/>
</dbReference>
<keyword evidence="3" id="KW-0479">Metal-binding</keyword>
<dbReference type="InterPro" id="IPR011330">
    <property type="entry name" value="Glyco_hydro/deAcase_b/a-brl"/>
</dbReference>
<dbReference type="Gene3D" id="2.60.40.1180">
    <property type="entry name" value="Golgi alpha-mannosidase II"/>
    <property type="match status" value="1"/>
</dbReference>
<dbReference type="CDD" id="cd11667">
    <property type="entry name" value="GH38N_Man2A2"/>
    <property type="match status" value="1"/>
</dbReference>
<protein>
    <submittedName>
        <fullName evidence="9">Mannosidase alpha class 2A member 2</fullName>
    </submittedName>
</protein>
<evidence type="ECO:0000256" key="5">
    <source>
        <dbReference type="ARBA" id="ARBA00022833"/>
    </source>
</evidence>
<comment type="cofactor">
    <cofactor evidence="1">
        <name>Zn(2+)</name>
        <dbReference type="ChEBI" id="CHEBI:29105"/>
    </cofactor>
</comment>
<dbReference type="GO" id="GO:0046872">
    <property type="term" value="F:metal ion binding"/>
    <property type="evidence" value="ECO:0007669"/>
    <property type="project" value="UniProtKB-KW"/>
</dbReference>
<dbReference type="Gene3D" id="1.20.1270.50">
    <property type="entry name" value="Glycoside hydrolase family 38, central domain"/>
    <property type="match status" value="1"/>
</dbReference>
<dbReference type="GO" id="GO:0004559">
    <property type="term" value="F:alpha-mannosidase activity"/>
    <property type="evidence" value="ECO:0007669"/>
    <property type="project" value="InterPro"/>
</dbReference>
<dbReference type="PANTHER" id="PTHR11607">
    <property type="entry name" value="ALPHA-MANNOSIDASE"/>
    <property type="match status" value="1"/>
</dbReference>
<keyword evidence="4" id="KW-0378">Hydrolase</keyword>
<dbReference type="Gene3D" id="2.70.98.30">
    <property type="entry name" value="Golgi alpha-mannosidase II, domain 4"/>
    <property type="match status" value="1"/>
</dbReference>
<reference evidence="9" key="1">
    <citation type="submission" date="2025-08" db="UniProtKB">
        <authorList>
            <consortium name="Ensembl"/>
        </authorList>
    </citation>
    <scope>IDENTIFICATION</scope>
</reference>
<evidence type="ECO:0000256" key="2">
    <source>
        <dbReference type="ARBA" id="ARBA00009792"/>
    </source>
</evidence>
<comment type="similarity">
    <text evidence="2">Belongs to the glycosyl hydrolase 38 family.</text>
</comment>
<dbReference type="InterPro" id="IPR000602">
    <property type="entry name" value="Glyco_hydro_38_N"/>
</dbReference>
<dbReference type="GO" id="GO:0030246">
    <property type="term" value="F:carbohydrate binding"/>
    <property type="evidence" value="ECO:0007669"/>
    <property type="project" value="InterPro"/>
</dbReference>
<dbReference type="FunFam" id="2.70.98.30:FF:000002">
    <property type="entry name" value="Alpha-mannosidase"/>
    <property type="match status" value="1"/>
</dbReference>